<feature type="transmembrane region" description="Helical" evidence="1">
    <location>
        <begin position="118"/>
        <end position="137"/>
    </location>
</feature>
<keyword evidence="1" id="KW-0812">Transmembrane</keyword>
<evidence type="ECO:0000313" key="3">
    <source>
        <dbReference type="Proteomes" id="UP000070133"/>
    </source>
</evidence>
<keyword evidence="1" id="KW-1133">Transmembrane helix</keyword>
<gene>
    <name evidence="2" type="ORF">AC578_4761</name>
</gene>
<proteinExistence type="predicted"/>
<evidence type="ECO:0000313" key="2">
    <source>
        <dbReference type="EMBL" id="KXT03217.1"/>
    </source>
</evidence>
<dbReference type="STRING" id="321146.A0A139HLG4"/>
<evidence type="ECO:0008006" key="4">
    <source>
        <dbReference type="Google" id="ProtNLM"/>
    </source>
</evidence>
<keyword evidence="3" id="KW-1185">Reference proteome</keyword>
<organism evidence="2 3">
    <name type="scientific">Pseudocercospora eumusae</name>
    <dbReference type="NCBI Taxonomy" id="321146"/>
    <lineage>
        <taxon>Eukaryota</taxon>
        <taxon>Fungi</taxon>
        <taxon>Dikarya</taxon>
        <taxon>Ascomycota</taxon>
        <taxon>Pezizomycotina</taxon>
        <taxon>Dothideomycetes</taxon>
        <taxon>Dothideomycetidae</taxon>
        <taxon>Mycosphaerellales</taxon>
        <taxon>Mycosphaerellaceae</taxon>
        <taxon>Pseudocercospora</taxon>
    </lineage>
</organism>
<evidence type="ECO:0000256" key="1">
    <source>
        <dbReference type="SAM" id="Phobius"/>
    </source>
</evidence>
<dbReference type="OrthoDB" id="2153661at2759"/>
<keyword evidence="1" id="KW-0472">Membrane</keyword>
<dbReference type="AlphaFoldDB" id="A0A139HLG4"/>
<protein>
    <recommendedName>
        <fullName evidence="4">Major facilitator superfamily (MFS) profile domain-containing protein</fullName>
    </recommendedName>
</protein>
<dbReference type="EMBL" id="LFZN01000032">
    <property type="protein sequence ID" value="KXT03217.1"/>
    <property type="molecule type" value="Genomic_DNA"/>
</dbReference>
<dbReference type="Proteomes" id="UP000070133">
    <property type="component" value="Unassembled WGS sequence"/>
</dbReference>
<name>A0A139HLG4_9PEZI</name>
<comment type="caution">
    <text evidence="2">The sequence shown here is derived from an EMBL/GenBank/DDBJ whole genome shotgun (WGS) entry which is preliminary data.</text>
</comment>
<reference evidence="2 3" key="1">
    <citation type="submission" date="2015-07" db="EMBL/GenBank/DDBJ databases">
        <title>Comparative genomics of the Sigatoka disease complex on banana suggests a link between parallel evolutionary changes in Pseudocercospora fijiensis and Pseudocercospora eumusae and increased virulence on the banana host.</title>
        <authorList>
            <person name="Chang T.-C."/>
            <person name="Salvucci A."/>
            <person name="Crous P.W."/>
            <person name="Stergiopoulos I."/>
        </authorList>
    </citation>
    <scope>NUCLEOTIDE SEQUENCE [LARGE SCALE GENOMIC DNA]</scope>
    <source>
        <strain evidence="2 3">CBS 114824</strain>
    </source>
</reference>
<accession>A0A139HLG4</accession>
<sequence>MIASVEIDALGSEAALLVIDIRVDSGARRNGRRRRGKFWVARRGSSHAGRKNFGDVYFEFEQADRAKDSNISEDGVDSSVQDDDGYNAQINGYMKPLFKDLHKEGMSSTISTGLSNSYLIGEIFGMLFFGFVISKIGRRTGIMSG</sequence>
<dbReference type="Gene3D" id="1.20.1250.20">
    <property type="entry name" value="MFS general substrate transporter like domains"/>
    <property type="match status" value="1"/>
</dbReference>
<dbReference type="InterPro" id="IPR036259">
    <property type="entry name" value="MFS_trans_sf"/>
</dbReference>